<gene>
    <name evidence="2" type="ORF">DP130_12840</name>
</gene>
<feature type="domain" description="DUF3298" evidence="1">
    <location>
        <begin position="753"/>
        <end position="828"/>
    </location>
</feature>
<dbReference type="Pfam" id="PF14903">
    <property type="entry name" value="WG_beta_rep"/>
    <property type="match status" value="5"/>
</dbReference>
<dbReference type="InterPro" id="IPR037126">
    <property type="entry name" value="PdaC/RsiV-like_sf"/>
</dbReference>
<dbReference type="InterPro" id="IPR011990">
    <property type="entry name" value="TPR-like_helical_dom_sf"/>
</dbReference>
<name>A0A4Q0VB58_CLOTA</name>
<dbReference type="InterPro" id="IPR032774">
    <property type="entry name" value="WG_beta_rep"/>
</dbReference>
<dbReference type="EMBL" id="QMAP01000016">
    <property type="protein sequence ID" value="RXI44720.1"/>
    <property type="molecule type" value="Genomic_DNA"/>
</dbReference>
<evidence type="ECO:0000259" key="1">
    <source>
        <dbReference type="Pfam" id="PF11738"/>
    </source>
</evidence>
<accession>A0A4Q0VB58</accession>
<comment type="caution">
    <text evidence="2">The sequence shown here is derived from an EMBL/GenBank/DDBJ whole genome shotgun (WGS) entry which is preliminary data.</text>
</comment>
<dbReference type="SUPFAM" id="SSF48452">
    <property type="entry name" value="TPR-like"/>
    <property type="match status" value="1"/>
</dbReference>
<dbReference type="InterPro" id="IPR021729">
    <property type="entry name" value="DUF3298"/>
</dbReference>
<dbReference type="Gene3D" id="3.30.565.40">
    <property type="entry name" value="Fervidobacterium nodosum Rt17-B1 like"/>
    <property type="match status" value="1"/>
</dbReference>
<organism evidence="2 3">
    <name type="scientific">Clostridium tetani</name>
    <dbReference type="NCBI Taxonomy" id="1513"/>
    <lineage>
        <taxon>Bacteria</taxon>
        <taxon>Bacillati</taxon>
        <taxon>Bacillota</taxon>
        <taxon>Clostridia</taxon>
        <taxon>Eubacteriales</taxon>
        <taxon>Clostridiaceae</taxon>
        <taxon>Clostridium</taxon>
    </lineage>
</organism>
<dbReference type="AlphaFoldDB" id="A0A4Q0VB58"/>
<dbReference type="PANTHER" id="PTHR37841">
    <property type="entry name" value="GLR2918 PROTEIN"/>
    <property type="match status" value="1"/>
</dbReference>
<protein>
    <recommendedName>
        <fullName evidence="1">DUF3298 domain-containing protein</fullName>
    </recommendedName>
</protein>
<reference evidence="2 3" key="1">
    <citation type="submission" date="2018-06" db="EMBL/GenBank/DDBJ databases">
        <title>Genome conservation of Clostridium tetani.</title>
        <authorList>
            <person name="Bruggemann H."/>
            <person name="Popoff M.R."/>
        </authorList>
    </citation>
    <scope>NUCLEOTIDE SEQUENCE [LARGE SCALE GENOMIC DNA]</scope>
    <source>
        <strain evidence="2 3">2017.061</strain>
    </source>
</reference>
<dbReference type="Gene3D" id="3.90.640.20">
    <property type="entry name" value="Heat-shock cognate protein, ATPase"/>
    <property type="match status" value="1"/>
</dbReference>
<sequence>MHILKAFAYNISEVIIKDSDMKYKINLISFIKKCLPPGAEIIMLEEPHKKPAICIADLDGDGIPEIIVGYKWQGDIYTTILKRYKSLWYVVANIKGRGYAINYLGVARITEKNINSLIVGWQVGAIWAQLDIIQCTPQGYKHLLKEEVYYSKIEVEDMKGCNGYDGICEIALWVHDTGNAYKVEVYRFCNGNLVPAKDVYPYYFPRVVDFYKERVREIPDAAFYWYYLADAQFKSCMYKDALISINKAINLNLEYPPRDVLIKLKEDILNKLKCREEAINLYPASIKTVKGVLWGYINNRGELIIKSQYGQAFDFQNNGLAIVELNNLYGIINQSGKYVVEPKYESISEFLEGRAIVIDSKEFKVIDEKGHEVTSKAYDYIGNYKNGRAVFGNSGDNGAYFYGYLDRQGREIIPARYQSASDFKDGKAIVKVKENEFRLIDRNGQTLNTYKYNLVGNLGEGLLAFQEKPNSKFGYIDESGNIVIKPNFTQARAFDDGRAIVNTSEDYGNKYGVIDTNGKFVIEAKYNDINKLGEERLSVGKAILEDKPYIGSKYAIADNNGKFLTDFIYYGVSDYKNGLASAYNDKDTFFIDKSGVRVKSLPTVRGSGILEFKKDIIKADVDFRVSYLDKTGKIIWQQNKVIPLNNKYKIIEKKYRPNKDYLVYYPEISGIKDIEKEKEVNKKLKELSQVKYIEADIQLDYNYFGDFSVEFFKKNLLVLELNGYIYYFGAAHGMPTKVYPHVDLTSGRFYELKDLFKKDSDYVKVLSDIVDYQIKHDEQYSYVFPDAFKEIKENQPFYVGEDALYIYFEPYEIAPYAAGFPTFRIPYKDIMSIIDTKGEFWRAFN</sequence>
<dbReference type="Pfam" id="PF11738">
    <property type="entry name" value="DUF3298"/>
    <property type="match status" value="1"/>
</dbReference>
<evidence type="ECO:0000313" key="3">
    <source>
        <dbReference type="Proteomes" id="UP000290921"/>
    </source>
</evidence>
<evidence type="ECO:0000313" key="2">
    <source>
        <dbReference type="EMBL" id="RXI44720.1"/>
    </source>
</evidence>
<dbReference type="PANTHER" id="PTHR37841:SF1">
    <property type="entry name" value="DUF3298 DOMAIN-CONTAINING PROTEIN"/>
    <property type="match status" value="1"/>
</dbReference>
<dbReference type="Proteomes" id="UP000290921">
    <property type="component" value="Unassembled WGS sequence"/>
</dbReference>
<proteinExistence type="predicted"/>